<keyword evidence="2" id="KW-0949">S-adenosyl-L-methionine</keyword>
<dbReference type="EMBL" id="WJJP01000710">
    <property type="protein sequence ID" value="MBD3327229.1"/>
    <property type="molecule type" value="Genomic_DNA"/>
</dbReference>
<accession>A0A9D5JZR7</accession>
<evidence type="ECO:0000256" key="1">
    <source>
        <dbReference type="ARBA" id="ARBA00001966"/>
    </source>
</evidence>
<evidence type="ECO:0000256" key="3">
    <source>
        <dbReference type="ARBA" id="ARBA00022723"/>
    </source>
</evidence>
<dbReference type="Gene3D" id="3.40.50.280">
    <property type="entry name" value="Cobalamin-binding domain"/>
    <property type="match status" value="1"/>
</dbReference>
<protein>
    <submittedName>
        <fullName evidence="7">Radical SAM protein</fullName>
    </submittedName>
</protein>
<dbReference type="AlphaFoldDB" id="A0A9D5JZR7"/>
<evidence type="ECO:0000256" key="4">
    <source>
        <dbReference type="ARBA" id="ARBA00023004"/>
    </source>
</evidence>
<comment type="caution">
    <text evidence="7">The sequence shown here is derived from an EMBL/GenBank/DDBJ whole genome shotgun (WGS) entry which is preliminary data.</text>
</comment>
<dbReference type="InterPro" id="IPR051198">
    <property type="entry name" value="BchE-like"/>
</dbReference>
<dbReference type="Pfam" id="PF04055">
    <property type="entry name" value="Radical_SAM"/>
    <property type="match status" value="1"/>
</dbReference>
<sequence length="454" mass="51995">MHASHDKLDIILINIDSWFPSSSALAVLDPYLKQHGINSRVISSSEIDQYIDQAEIFGISVMDHVYPIARDLTKKLQEKTVIWGGWTATAVPKFVLQDNPGVDYVILQDGEKRLLTLLRSFAQPDLFETIDGIAYRDAKDDIIINPPKEFVDLDDLPVPNELTIFNGTVYVELARGCYGRCGYCQDVSKMRFKSARNVVAEMLYWYNRGQTSFYLGGGNSLANGPLLRDCLRELEAQDVSLDVSLVGRPEDVLRHFAVLEHLFQSPNLQPYVIEVGVEANTQHLLDLLGRKGTPEINRKAVTSLLDLQAKYSPKTKILANMILFSHYDMTLEDFIANVQFIGEHGCSRDVMSLSLCGLANTPIWEDMRARGFQPKPFKALQIFEYPFTDEIVHRLFTKFYRHLDRQLRKKHRATSFWDYKSVQEQLHDKILEFYASENIKESVLRFIESPEFTT</sequence>
<dbReference type="SFLD" id="SFLDG01082">
    <property type="entry name" value="B12-binding_domain_containing"/>
    <property type="match status" value="1"/>
</dbReference>
<keyword evidence="5" id="KW-0411">Iron-sulfur</keyword>
<reference evidence="7" key="1">
    <citation type="submission" date="2019-11" db="EMBL/GenBank/DDBJ databases">
        <title>Microbial mats filling the niche in hypersaline microbial mats.</title>
        <authorList>
            <person name="Wong H.L."/>
            <person name="Macleod F.I."/>
            <person name="White R.A. III"/>
            <person name="Burns B.P."/>
        </authorList>
    </citation>
    <scope>NUCLEOTIDE SEQUENCE</scope>
    <source>
        <strain evidence="7">Rbin_158</strain>
    </source>
</reference>
<evidence type="ECO:0000256" key="5">
    <source>
        <dbReference type="ARBA" id="ARBA00023014"/>
    </source>
</evidence>
<dbReference type="InterPro" id="IPR058240">
    <property type="entry name" value="rSAM_sf"/>
</dbReference>
<comment type="cofactor">
    <cofactor evidence="1">
        <name>[4Fe-4S] cluster</name>
        <dbReference type="ChEBI" id="CHEBI:49883"/>
    </cofactor>
</comment>
<dbReference type="GO" id="GO:0046872">
    <property type="term" value="F:metal ion binding"/>
    <property type="evidence" value="ECO:0007669"/>
    <property type="project" value="UniProtKB-KW"/>
</dbReference>
<dbReference type="Gene3D" id="3.80.30.20">
    <property type="entry name" value="tm_1862 like domain"/>
    <property type="match status" value="1"/>
</dbReference>
<dbReference type="PANTHER" id="PTHR43409">
    <property type="entry name" value="ANAEROBIC MAGNESIUM-PROTOPORPHYRIN IX MONOMETHYL ESTER CYCLASE-RELATED"/>
    <property type="match status" value="1"/>
</dbReference>
<evidence type="ECO:0000259" key="6">
    <source>
        <dbReference type="SMART" id="SM00729"/>
    </source>
</evidence>
<evidence type="ECO:0000313" key="7">
    <source>
        <dbReference type="EMBL" id="MBD3327229.1"/>
    </source>
</evidence>
<organism evidence="7 8">
    <name type="scientific">candidate division KSB3 bacterium</name>
    <dbReference type="NCBI Taxonomy" id="2044937"/>
    <lineage>
        <taxon>Bacteria</taxon>
        <taxon>candidate division KSB3</taxon>
    </lineage>
</organism>
<dbReference type="SFLD" id="SFLDS00029">
    <property type="entry name" value="Radical_SAM"/>
    <property type="match status" value="1"/>
</dbReference>
<dbReference type="InterPro" id="IPR023404">
    <property type="entry name" value="rSAM_horseshoe"/>
</dbReference>
<dbReference type="GO" id="GO:0051536">
    <property type="term" value="F:iron-sulfur cluster binding"/>
    <property type="evidence" value="ECO:0007669"/>
    <property type="project" value="UniProtKB-KW"/>
</dbReference>
<proteinExistence type="predicted"/>
<dbReference type="SUPFAM" id="SSF102114">
    <property type="entry name" value="Radical SAM enzymes"/>
    <property type="match status" value="1"/>
</dbReference>
<evidence type="ECO:0000256" key="2">
    <source>
        <dbReference type="ARBA" id="ARBA00022691"/>
    </source>
</evidence>
<dbReference type="InterPro" id="IPR007197">
    <property type="entry name" value="rSAM"/>
</dbReference>
<keyword evidence="3" id="KW-0479">Metal-binding</keyword>
<gene>
    <name evidence="7" type="ORF">GF339_21765</name>
</gene>
<keyword evidence="4" id="KW-0408">Iron</keyword>
<name>A0A9D5JZR7_9BACT</name>
<dbReference type="GO" id="GO:0003824">
    <property type="term" value="F:catalytic activity"/>
    <property type="evidence" value="ECO:0007669"/>
    <property type="project" value="InterPro"/>
</dbReference>
<dbReference type="Proteomes" id="UP000649604">
    <property type="component" value="Unassembled WGS sequence"/>
</dbReference>
<dbReference type="InterPro" id="IPR006638">
    <property type="entry name" value="Elp3/MiaA/NifB-like_rSAM"/>
</dbReference>
<feature type="domain" description="Elp3/MiaA/NifB-like radical SAM core" evidence="6">
    <location>
        <begin position="167"/>
        <end position="385"/>
    </location>
</feature>
<dbReference type="SMART" id="SM00729">
    <property type="entry name" value="Elp3"/>
    <property type="match status" value="1"/>
</dbReference>
<evidence type="ECO:0000313" key="8">
    <source>
        <dbReference type="Proteomes" id="UP000649604"/>
    </source>
</evidence>